<feature type="transmembrane region" description="Helical" evidence="4">
    <location>
        <begin position="15"/>
        <end position="37"/>
    </location>
</feature>
<reference evidence="5 6" key="1">
    <citation type="journal article" date="2013" name="Curr. Biol.">
        <title>The Genome of the Foraminiferan Reticulomyxa filosa.</title>
        <authorList>
            <person name="Glockner G."/>
            <person name="Hulsmann N."/>
            <person name="Schleicher M."/>
            <person name="Noegel A.A."/>
            <person name="Eichinger L."/>
            <person name="Gallinger C."/>
            <person name="Pawlowski J."/>
            <person name="Sierra R."/>
            <person name="Euteneuer U."/>
            <person name="Pillet L."/>
            <person name="Moustafa A."/>
            <person name="Platzer M."/>
            <person name="Groth M."/>
            <person name="Szafranski K."/>
            <person name="Schliwa M."/>
        </authorList>
    </citation>
    <scope>NUCLEOTIDE SEQUENCE [LARGE SCALE GENOMIC DNA]</scope>
</reference>
<name>X6ND18_RETFI</name>
<dbReference type="PANTHER" id="PTHR10414:SF37">
    <property type="entry name" value="BB IN A BOXCAR, ISOFORM C"/>
    <property type="match status" value="1"/>
</dbReference>
<comment type="similarity">
    <text evidence="2">Belongs to the CDP-alcohol phosphatidyltransferase class-I family.</text>
</comment>
<keyword evidence="3 4" id="KW-0472">Membrane</keyword>
<evidence type="ECO:0000313" key="5">
    <source>
        <dbReference type="EMBL" id="ETO23788.1"/>
    </source>
</evidence>
<comment type="caution">
    <text evidence="5">The sequence shown here is derived from an EMBL/GenBank/DDBJ whole genome shotgun (WGS) entry which is preliminary data.</text>
</comment>
<dbReference type="AlphaFoldDB" id="X6ND18"/>
<feature type="transmembrane region" description="Helical" evidence="4">
    <location>
        <begin position="74"/>
        <end position="94"/>
    </location>
</feature>
<comment type="subcellular location">
    <subcellularLocation>
        <location evidence="1">Membrane</location>
    </subcellularLocation>
</comment>
<feature type="non-terminal residue" evidence="5">
    <location>
        <position position="1"/>
    </location>
</feature>
<feature type="transmembrane region" description="Helical" evidence="4">
    <location>
        <begin position="106"/>
        <end position="127"/>
    </location>
</feature>
<evidence type="ECO:0000256" key="2">
    <source>
        <dbReference type="ARBA" id="ARBA00010441"/>
    </source>
</evidence>
<dbReference type="EMBL" id="ASPP01009710">
    <property type="protein sequence ID" value="ETO23788.1"/>
    <property type="molecule type" value="Genomic_DNA"/>
</dbReference>
<dbReference type="InterPro" id="IPR014472">
    <property type="entry name" value="CHOPT"/>
</dbReference>
<proteinExistence type="inferred from homology"/>
<keyword evidence="4" id="KW-1133">Transmembrane helix</keyword>
<gene>
    <name evidence="5" type="ORF">RFI_13387</name>
</gene>
<feature type="transmembrane region" description="Helical" evidence="4">
    <location>
        <begin position="43"/>
        <end position="62"/>
    </location>
</feature>
<evidence type="ECO:0000256" key="1">
    <source>
        <dbReference type="ARBA" id="ARBA00004370"/>
    </source>
</evidence>
<evidence type="ECO:0000256" key="4">
    <source>
        <dbReference type="SAM" id="Phobius"/>
    </source>
</evidence>
<accession>X6ND18</accession>
<keyword evidence="6" id="KW-1185">Reference proteome</keyword>
<dbReference type="GO" id="GO:0008610">
    <property type="term" value="P:lipid biosynthetic process"/>
    <property type="evidence" value="ECO:0007669"/>
    <property type="project" value="UniProtKB-ARBA"/>
</dbReference>
<dbReference type="GO" id="GO:0016020">
    <property type="term" value="C:membrane"/>
    <property type="evidence" value="ECO:0007669"/>
    <property type="project" value="UniProtKB-SubCell"/>
</dbReference>
<dbReference type="Proteomes" id="UP000023152">
    <property type="component" value="Unassembled WGS sequence"/>
</dbReference>
<protein>
    <submittedName>
        <fullName evidence="5">Uncharacterized protein</fullName>
    </submittedName>
</protein>
<dbReference type="PANTHER" id="PTHR10414">
    <property type="entry name" value="ETHANOLAMINEPHOSPHOTRANSFERASE"/>
    <property type="match status" value="1"/>
</dbReference>
<sequence length="155" mass="17952">EIIEKKNGKQDPGSMYELAHVTIFVVSITCWNLVGVFETHPRLFIWIENFIFSGLLHRLIVADVTKMKTKKFHNLLLALPIVGVLSLFEYMWNVRPLFNISMNDSIVAYVLLVHSVLCWSVYVSRIINEICDTLQIRLLFLTSEQLKKVKEASKK</sequence>
<keyword evidence="4" id="KW-0812">Transmembrane</keyword>
<organism evidence="5 6">
    <name type="scientific">Reticulomyxa filosa</name>
    <dbReference type="NCBI Taxonomy" id="46433"/>
    <lineage>
        <taxon>Eukaryota</taxon>
        <taxon>Sar</taxon>
        <taxon>Rhizaria</taxon>
        <taxon>Retaria</taxon>
        <taxon>Foraminifera</taxon>
        <taxon>Monothalamids</taxon>
        <taxon>Reticulomyxidae</taxon>
        <taxon>Reticulomyxa</taxon>
    </lineage>
</organism>
<evidence type="ECO:0000313" key="6">
    <source>
        <dbReference type="Proteomes" id="UP000023152"/>
    </source>
</evidence>
<evidence type="ECO:0000256" key="3">
    <source>
        <dbReference type="ARBA" id="ARBA00023136"/>
    </source>
</evidence>